<dbReference type="EC" id="5.1.3.9" evidence="4"/>
<dbReference type="FunFam" id="3.20.20.70:FF:000035">
    <property type="entry name" value="Putative N-acetylmannosamine-6-phosphate 2-epimerase"/>
    <property type="match status" value="1"/>
</dbReference>
<dbReference type="InterPro" id="IPR007260">
    <property type="entry name" value="NanE"/>
</dbReference>
<dbReference type="GO" id="GO:0047465">
    <property type="term" value="F:N-acylglucosamine-6-phosphate 2-epimerase activity"/>
    <property type="evidence" value="ECO:0007669"/>
    <property type="project" value="UniProtKB-EC"/>
</dbReference>
<evidence type="ECO:0000256" key="1">
    <source>
        <dbReference type="ARBA" id="ARBA00000056"/>
    </source>
</evidence>
<comment type="pathway">
    <text evidence="3">Amino-sugar metabolism; N-acetylneuraminate degradation; D-fructose 6-phosphate from N-acetylneuraminate: step 3/5.</text>
</comment>
<evidence type="ECO:0000256" key="6">
    <source>
        <dbReference type="ARBA" id="ARBA00023277"/>
    </source>
</evidence>
<dbReference type="GO" id="GO:0005829">
    <property type="term" value="C:cytosol"/>
    <property type="evidence" value="ECO:0007669"/>
    <property type="project" value="TreeGrafter"/>
</dbReference>
<reference evidence="7" key="1">
    <citation type="submission" date="2018-05" db="EMBL/GenBank/DDBJ databases">
        <authorList>
            <person name="Lanie J.A."/>
            <person name="Ng W.-L."/>
            <person name="Kazmierczak K.M."/>
            <person name="Andrzejewski T.M."/>
            <person name="Davidsen T.M."/>
            <person name="Wayne K.J."/>
            <person name="Tettelin H."/>
            <person name="Glass J.I."/>
            <person name="Rusch D."/>
            <person name="Podicherti R."/>
            <person name="Tsui H.-C.T."/>
            <person name="Winkler M.E."/>
        </authorList>
    </citation>
    <scope>NUCLEOTIDE SEQUENCE</scope>
</reference>
<name>A0A381Y484_9ZZZZ</name>
<evidence type="ECO:0000313" key="7">
    <source>
        <dbReference type="EMBL" id="SVA71461.1"/>
    </source>
</evidence>
<dbReference type="UniPathway" id="UPA00629">
    <property type="reaction ID" value="UER00682"/>
</dbReference>
<dbReference type="Gene3D" id="3.20.20.70">
    <property type="entry name" value="Aldolase class I"/>
    <property type="match status" value="1"/>
</dbReference>
<comment type="function">
    <text evidence="2">Converts N-acetylmannosamine-6-phosphate (ManNAc-6-P) to N-acetylglucosamine-6-phosphate (GlcNAc-6-P).</text>
</comment>
<dbReference type="InterPro" id="IPR013785">
    <property type="entry name" value="Aldolase_TIM"/>
</dbReference>
<dbReference type="InterPro" id="IPR011060">
    <property type="entry name" value="RibuloseP-bd_barrel"/>
</dbReference>
<accession>A0A381Y484</accession>
<comment type="catalytic activity">
    <reaction evidence="1">
        <text>an N-acyl-D-glucosamine 6-phosphate = an N-acyl-D-mannosamine 6-phosphate</text>
        <dbReference type="Rhea" id="RHEA:23932"/>
        <dbReference type="ChEBI" id="CHEBI:57599"/>
        <dbReference type="ChEBI" id="CHEBI:57666"/>
        <dbReference type="EC" id="5.1.3.9"/>
    </reaction>
</comment>
<keyword evidence="6" id="KW-0119">Carbohydrate metabolism</keyword>
<proteinExistence type="inferred from homology"/>
<dbReference type="Pfam" id="PF04131">
    <property type="entry name" value="NanE"/>
    <property type="match status" value="1"/>
</dbReference>
<protein>
    <recommendedName>
        <fullName evidence="4">N-acylglucosamine-6-phosphate 2-epimerase</fullName>
        <ecNumber evidence="4">5.1.3.9</ecNumber>
    </recommendedName>
</protein>
<dbReference type="GO" id="GO:0019262">
    <property type="term" value="P:N-acetylneuraminate catabolic process"/>
    <property type="evidence" value="ECO:0007669"/>
    <property type="project" value="UniProtKB-UniPathway"/>
</dbReference>
<keyword evidence="5" id="KW-0413">Isomerase</keyword>
<evidence type="ECO:0000256" key="4">
    <source>
        <dbReference type="ARBA" id="ARBA00013180"/>
    </source>
</evidence>
<dbReference type="HAMAP" id="MF_01235">
    <property type="entry name" value="ManNAc6P_epimer"/>
    <property type="match status" value="1"/>
</dbReference>
<dbReference type="GO" id="GO:0006053">
    <property type="term" value="P:N-acetylmannosamine catabolic process"/>
    <property type="evidence" value="ECO:0007669"/>
    <property type="project" value="TreeGrafter"/>
</dbReference>
<dbReference type="PANTHER" id="PTHR36204">
    <property type="entry name" value="N-ACETYLMANNOSAMINE-6-PHOSPHATE 2-EPIMERASE-RELATED"/>
    <property type="match status" value="1"/>
</dbReference>
<sequence>MKKMKIIKKIKSKLIVSCQPVVKGTLDNHASILALAQASVNGGASALRINGEKNVYNIKKKTKVPIIGIKKRKLKNSEVVITPFCEDVKSLAESGADIIAFDATLRKRPVEINKLIEAIHKNNCIAMADCSNFYEAINATELGADIVATTLSGYTKNKTVPKNPDFRMITKYKTNTHNKPIIAEGRINTPKLAAEAIRRGAHAVVVGTAINRVEIITNWFVEEMNK</sequence>
<evidence type="ECO:0000256" key="2">
    <source>
        <dbReference type="ARBA" id="ARBA00002147"/>
    </source>
</evidence>
<dbReference type="NCBIfam" id="NF002231">
    <property type="entry name" value="PRK01130.1"/>
    <property type="match status" value="1"/>
</dbReference>
<organism evidence="7">
    <name type="scientific">marine metagenome</name>
    <dbReference type="NCBI Taxonomy" id="408172"/>
    <lineage>
        <taxon>unclassified sequences</taxon>
        <taxon>metagenomes</taxon>
        <taxon>ecological metagenomes</taxon>
    </lineage>
</organism>
<evidence type="ECO:0000256" key="5">
    <source>
        <dbReference type="ARBA" id="ARBA00023235"/>
    </source>
</evidence>
<dbReference type="AlphaFoldDB" id="A0A381Y484"/>
<dbReference type="EMBL" id="UINC01017285">
    <property type="protein sequence ID" value="SVA71461.1"/>
    <property type="molecule type" value="Genomic_DNA"/>
</dbReference>
<dbReference type="CDD" id="cd04729">
    <property type="entry name" value="NanE"/>
    <property type="match status" value="1"/>
</dbReference>
<gene>
    <name evidence="7" type="ORF">METZ01_LOCUS124315</name>
</gene>
<dbReference type="PANTHER" id="PTHR36204:SF1">
    <property type="entry name" value="N-ACETYLMANNOSAMINE-6-PHOSPHATE 2-EPIMERASE-RELATED"/>
    <property type="match status" value="1"/>
</dbReference>
<evidence type="ECO:0000256" key="3">
    <source>
        <dbReference type="ARBA" id="ARBA00005081"/>
    </source>
</evidence>
<dbReference type="SUPFAM" id="SSF51366">
    <property type="entry name" value="Ribulose-phoshate binding barrel"/>
    <property type="match status" value="1"/>
</dbReference>